<dbReference type="GO" id="GO:0007200">
    <property type="term" value="P:phospholipase C-activating G protein-coupled receptor signaling pathway"/>
    <property type="evidence" value="ECO:0007669"/>
    <property type="project" value="TreeGrafter"/>
</dbReference>
<feature type="transmembrane region" description="Helical" evidence="11">
    <location>
        <begin position="364"/>
        <end position="387"/>
    </location>
</feature>
<dbReference type="FunFam" id="1.20.1070.10:FF:000469">
    <property type="entry name" value="SERotonin/octopamine receptor family"/>
    <property type="match status" value="1"/>
</dbReference>
<feature type="transmembrane region" description="Helical" evidence="11">
    <location>
        <begin position="125"/>
        <end position="150"/>
    </location>
</feature>
<feature type="transmembrane region" description="Helical" evidence="11">
    <location>
        <begin position="162"/>
        <end position="187"/>
    </location>
</feature>
<dbReference type="SUPFAM" id="SSF81321">
    <property type="entry name" value="Family A G protein-coupled receptor-like"/>
    <property type="match status" value="1"/>
</dbReference>
<dbReference type="PRINTS" id="PR00237">
    <property type="entry name" value="GPCRRHODOPSN"/>
</dbReference>
<feature type="region of interest" description="Disordered" evidence="10">
    <location>
        <begin position="539"/>
        <end position="577"/>
    </location>
</feature>
<dbReference type="GO" id="GO:0005886">
    <property type="term" value="C:plasma membrane"/>
    <property type="evidence" value="ECO:0007669"/>
    <property type="project" value="UniProtKB-SubCell"/>
</dbReference>
<evidence type="ECO:0000313" key="14">
    <source>
        <dbReference type="Proteomes" id="UP000835052"/>
    </source>
</evidence>
<evidence type="ECO:0000256" key="9">
    <source>
        <dbReference type="RuleBase" id="RU000688"/>
    </source>
</evidence>
<dbReference type="AlphaFoldDB" id="A0A8S1GS40"/>
<gene>
    <name evidence="13" type="ORF">CAUJ_LOCUS2396</name>
</gene>
<accession>A0A8S1GS40</accession>
<keyword evidence="2" id="KW-1003">Cell membrane</keyword>
<evidence type="ECO:0000256" key="8">
    <source>
        <dbReference type="ARBA" id="ARBA00023224"/>
    </source>
</evidence>
<dbReference type="GO" id="GO:0071880">
    <property type="term" value="P:adenylate cyclase-activating adrenergic receptor signaling pathway"/>
    <property type="evidence" value="ECO:0007669"/>
    <property type="project" value="TreeGrafter"/>
</dbReference>
<organism evidence="13 14">
    <name type="scientific">Caenorhabditis auriculariae</name>
    <dbReference type="NCBI Taxonomy" id="2777116"/>
    <lineage>
        <taxon>Eukaryota</taxon>
        <taxon>Metazoa</taxon>
        <taxon>Ecdysozoa</taxon>
        <taxon>Nematoda</taxon>
        <taxon>Chromadorea</taxon>
        <taxon>Rhabditida</taxon>
        <taxon>Rhabditina</taxon>
        <taxon>Rhabditomorpha</taxon>
        <taxon>Rhabditoidea</taxon>
        <taxon>Rhabditidae</taxon>
        <taxon>Peloderinae</taxon>
        <taxon>Caenorhabditis</taxon>
    </lineage>
</organism>
<dbReference type="GO" id="GO:0043410">
    <property type="term" value="P:positive regulation of MAPK cascade"/>
    <property type="evidence" value="ECO:0007669"/>
    <property type="project" value="TreeGrafter"/>
</dbReference>
<feature type="compositionally biased region" description="Acidic residues" evidence="10">
    <location>
        <begin position="39"/>
        <end position="53"/>
    </location>
</feature>
<dbReference type="GO" id="GO:0007267">
    <property type="term" value="P:cell-cell signaling"/>
    <property type="evidence" value="ECO:0007669"/>
    <property type="project" value="TreeGrafter"/>
</dbReference>
<comment type="caution">
    <text evidence="13">The sequence shown here is derived from an EMBL/GenBank/DDBJ whole genome shotgun (WGS) entry which is preliminary data.</text>
</comment>
<comment type="subcellular location">
    <subcellularLocation>
        <location evidence="1">Cell membrane</location>
        <topology evidence="1">Multi-pass membrane protein</topology>
    </subcellularLocation>
</comment>
<evidence type="ECO:0000256" key="5">
    <source>
        <dbReference type="ARBA" id="ARBA00023040"/>
    </source>
</evidence>
<feature type="transmembrane region" description="Helical" evidence="11">
    <location>
        <begin position="241"/>
        <end position="262"/>
    </location>
</feature>
<evidence type="ECO:0000256" key="3">
    <source>
        <dbReference type="ARBA" id="ARBA00022692"/>
    </source>
</evidence>
<keyword evidence="5 9" id="KW-0297">G-protein coupled receptor</keyword>
<feature type="transmembrane region" description="Helical" evidence="11">
    <location>
        <begin position="199"/>
        <end position="220"/>
    </location>
</feature>
<dbReference type="PROSITE" id="PS00237">
    <property type="entry name" value="G_PROTEIN_RECEP_F1_1"/>
    <property type="match status" value="1"/>
</dbReference>
<dbReference type="GO" id="GO:0007204">
    <property type="term" value="P:positive regulation of cytosolic calcium ion concentration"/>
    <property type="evidence" value="ECO:0007669"/>
    <property type="project" value="TreeGrafter"/>
</dbReference>
<dbReference type="InterPro" id="IPR017452">
    <property type="entry name" value="GPCR_Rhodpsn_7TM"/>
</dbReference>
<reference evidence="13" key="1">
    <citation type="submission" date="2020-10" db="EMBL/GenBank/DDBJ databases">
        <authorList>
            <person name="Kikuchi T."/>
        </authorList>
    </citation>
    <scope>NUCLEOTIDE SEQUENCE</scope>
    <source>
        <strain evidence="13">NKZ352</strain>
    </source>
</reference>
<keyword evidence="4 11" id="KW-1133">Transmembrane helix</keyword>
<keyword evidence="14" id="KW-1185">Reference proteome</keyword>
<keyword evidence="6 11" id="KW-0472">Membrane</keyword>
<name>A0A8S1GS40_9PELO</name>
<dbReference type="EMBL" id="CAJGYM010000004">
    <property type="protein sequence ID" value="CAD6186477.1"/>
    <property type="molecule type" value="Genomic_DNA"/>
</dbReference>
<feature type="domain" description="G-protein coupled receptors family 1 profile" evidence="12">
    <location>
        <begin position="133"/>
        <end position="419"/>
    </location>
</feature>
<dbReference type="Pfam" id="PF00001">
    <property type="entry name" value="7tm_1"/>
    <property type="match status" value="1"/>
</dbReference>
<dbReference type="OrthoDB" id="5977853at2759"/>
<keyword evidence="3 9" id="KW-0812">Transmembrane</keyword>
<dbReference type="PANTHER" id="PTHR24248:SF72">
    <property type="entry name" value="G-PROTEIN COUPLED RECEPTORS FAMILY 1 PROFILE DOMAIN-CONTAINING PROTEIN"/>
    <property type="match status" value="1"/>
</dbReference>
<evidence type="ECO:0000256" key="1">
    <source>
        <dbReference type="ARBA" id="ARBA00004651"/>
    </source>
</evidence>
<evidence type="ECO:0000256" key="4">
    <source>
        <dbReference type="ARBA" id="ARBA00022989"/>
    </source>
</evidence>
<evidence type="ECO:0000259" key="12">
    <source>
        <dbReference type="PROSITE" id="PS50262"/>
    </source>
</evidence>
<feature type="transmembrane region" description="Helical" evidence="11">
    <location>
        <begin position="282"/>
        <end position="302"/>
    </location>
</feature>
<evidence type="ECO:0000256" key="10">
    <source>
        <dbReference type="SAM" id="MobiDB-lite"/>
    </source>
</evidence>
<sequence>MTRRRKAPVLAYSPSSNGHSCRKTKQNGRETGEATTPEAADDDDDDGCEEDEQTVVEAKKADLIEATPMGWNDDVVDEVDNNVVVASPFGQLMNNDGNISDMCKEQLRLLMLQNAASGEMLPGPLLAVFCIPAVIIILLTVFGNLLVLCFKARVGRTNTTLLVWNLGLTDFLVGIIVLPLGGFHLIYRRWIFGRFLCRVWVAADVTFCTCSVVTICVISVDRYLAVTRPLRYKSIVTKTKVVLVMLIIWTFSSTILLTTVRWEQPECYDDSICFVGNEIRYLAHSVVFAFFLPASVTLTLYWRIYKLARNRQKALDRGFLMILGQNMNFLTNTISQQTTLRVHFGKNNGMVEHQRRVLRTHERIAKTLGVVSCSFLFCWLPFFSLYLTNYKCSGCIPPIALDVASWLGYCNSMLNPIIYSFTVKEFKRSALRLVVPVWQFAHRLLSCIPPPPDHVMQRMSRHGHRAKQKTRHRSFEMGANKSGVLTTRVCHKRRQTEPAVFGLQKKPSALGTEPMVVEEDEDAVVDYSETNGFTTYHETTASQSQQRFSSRRLSDQPPLMPIIEHDSKTNGSTRNGGSRCFVEDDESCSLRVICDTKAAEV</sequence>
<proteinExistence type="inferred from homology"/>
<evidence type="ECO:0000313" key="13">
    <source>
        <dbReference type="EMBL" id="CAD6186477.1"/>
    </source>
</evidence>
<evidence type="ECO:0000256" key="7">
    <source>
        <dbReference type="ARBA" id="ARBA00023170"/>
    </source>
</evidence>
<comment type="similarity">
    <text evidence="9">Belongs to the G-protein coupled receptor 1 family.</text>
</comment>
<keyword evidence="8 9" id="KW-0807">Transducer</keyword>
<dbReference type="InterPro" id="IPR000276">
    <property type="entry name" value="GPCR_Rhodpsn"/>
</dbReference>
<dbReference type="PANTHER" id="PTHR24248">
    <property type="entry name" value="ADRENERGIC RECEPTOR-RELATED G-PROTEIN COUPLED RECEPTOR"/>
    <property type="match status" value="1"/>
</dbReference>
<protein>
    <recommendedName>
        <fullName evidence="12">G-protein coupled receptors family 1 profile domain-containing protein</fullName>
    </recommendedName>
</protein>
<dbReference type="CDD" id="cd14967">
    <property type="entry name" value="7tmA_amine_R-like"/>
    <property type="match status" value="1"/>
</dbReference>
<evidence type="ECO:0000256" key="6">
    <source>
        <dbReference type="ARBA" id="ARBA00023136"/>
    </source>
</evidence>
<keyword evidence="7 9" id="KW-0675">Receptor</keyword>
<dbReference type="GO" id="GO:0004937">
    <property type="term" value="F:alpha1-adrenergic receptor activity"/>
    <property type="evidence" value="ECO:0007669"/>
    <property type="project" value="TreeGrafter"/>
</dbReference>
<evidence type="ECO:0000256" key="2">
    <source>
        <dbReference type="ARBA" id="ARBA00022475"/>
    </source>
</evidence>
<dbReference type="Proteomes" id="UP000835052">
    <property type="component" value="Unassembled WGS sequence"/>
</dbReference>
<feature type="region of interest" description="Disordered" evidence="10">
    <location>
        <begin position="1"/>
        <end position="53"/>
    </location>
</feature>
<evidence type="ECO:0000256" key="11">
    <source>
        <dbReference type="SAM" id="Phobius"/>
    </source>
</evidence>
<dbReference type="Gene3D" id="1.20.1070.10">
    <property type="entry name" value="Rhodopsin 7-helix transmembrane proteins"/>
    <property type="match status" value="1"/>
</dbReference>
<dbReference type="PROSITE" id="PS50262">
    <property type="entry name" value="G_PROTEIN_RECEP_F1_2"/>
    <property type="match status" value="1"/>
</dbReference>